<dbReference type="OrthoDB" id="9796185at2"/>
<keyword evidence="7 8" id="KW-0066">ATP synthesis</keyword>
<keyword evidence="5 8" id="KW-0472">Membrane</keyword>
<keyword evidence="2 8" id="KW-0813">Transport</keyword>
<dbReference type="PANTHER" id="PTHR11910">
    <property type="entry name" value="ATP SYNTHASE DELTA CHAIN"/>
    <property type="match status" value="1"/>
</dbReference>
<keyword evidence="4 8" id="KW-0406">Ion transport</keyword>
<evidence type="ECO:0000256" key="8">
    <source>
        <dbReference type="HAMAP-Rule" id="MF_01416"/>
    </source>
</evidence>
<sequence>MENSGGIQASLSGRYATALFELARDAKAIEAVEASLATVRAALDESPEFKALTTSPLIGRKDAGKGVAAAAGAMALDATTTKFLGVLAENRRLAQLPAIIRTFRMLATSYRGETTAEVASAHPLDAEQVDALKAQLRTRIGREVSVDLSVDPSLLGGLVVKIGSQMIDSSIKTRLNSLAHAMKG</sequence>
<dbReference type="PROSITE" id="PS00389">
    <property type="entry name" value="ATPASE_DELTA"/>
    <property type="match status" value="1"/>
</dbReference>
<dbReference type="Gene3D" id="1.10.520.20">
    <property type="entry name" value="N-terminal domain of the delta subunit of the F1F0-ATP synthase"/>
    <property type="match status" value="1"/>
</dbReference>
<accession>A0A2U0S9X8</accession>
<dbReference type="GO" id="GO:0005886">
    <property type="term" value="C:plasma membrane"/>
    <property type="evidence" value="ECO:0007669"/>
    <property type="project" value="UniProtKB-SubCell"/>
</dbReference>
<dbReference type="SUPFAM" id="SSF47928">
    <property type="entry name" value="N-terminal domain of the delta subunit of the F1F0-ATP synthase"/>
    <property type="match status" value="1"/>
</dbReference>
<keyword evidence="6 8" id="KW-0139">CF(1)</keyword>
<comment type="similarity">
    <text evidence="8">Belongs to the ATPase delta chain family.</text>
</comment>
<dbReference type="EMBL" id="QENQ01000001">
    <property type="protein sequence ID" value="PVX28178.1"/>
    <property type="molecule type" value="Genomic_DNA"/>
</dbReference>
<keyword evidence="8" id="KW-1003">Cell membrane</keyword>
<dbReference type="InterPro" id="IPR000711">
    <property type="entry name" value="ATPase_OSCP/dsu"/>
</dbReference>
<comment type="function">
    <text evidence="8">F(1)F(0) ATP synthase produces ATP from ADP in the presence of a proton or sodium gradient. F-type ATPases consist of two structural domains, F(1) containing the extramembraneous catalytic core and F(0) containing the membrane proton channel, linked together by a central stalk and a peripheral stalk. During catalysis, ATP synthesis in the catalytic domain of F(1) is coupled via a rotary mechanism of the central stalk subunits to proton translocation.</text>
</comment>
<keyword evidence="10" id="KW-1185">Reference proteome</keyword>
<evidence type="ECO:0000256" key="2">
    <source>
        <dbReference type="ARBA" id="ARBA00022448"/>
    </source>
</evidence>
<dbReference type="Proteomes" id="UP000245890">
    <property type="component" value="Unassembled WGS sequence"/>
</dbReference>
<reference evidence="9 10" key="1">
    <citation type="submission" date="2018-05" db="EMBL/GenBank/DDBJ databases">
        <title>Description of Sphingomonas pokkalii sp nov, isolated from the rhizosphere of saline tolerant pokkali rice and its draft genome analysis.</title>
        <authorList>
            <person name="Menon R."/>
            <person name="Kumari S."/>
            <person name="Rameshkumar N."/>
        </authorList>
    </citation>
    <scope>NUCLEOTIDE SEQUENCE [LARGE SCALE GENOMIC DNA]</scope>
    <source>
        <strain evidence="9 10">L3B27</strain>
    </source>
</reference>
<evidence type="ECO:0000256" key="1">
    <source>
        <dbReference type="ARBA" id="ARBA00004370"/>
    </source>
</evidence>
<dbReference type="RefSeq" id="WP_116467631.1">
    <property type="nucleotide sequence ID" value="NZ_QENQ01000001.1"/>
</dbReference>
<comment type="caution">
    <text evidence="9">The sequence shown here is derived from an EMBL/GenBank/DDBJ whole genome shotgun (WGS) entry which is preliminary data.</text>
</comment>
<gene>
    <name evidence="8" type="primary">atpH</name>
    <name evidence="9" type="ORF">DD559_01500</name>
</gene>
<evidence type="ECO:0000313" key="10">
    <source>
        <dbReference type="Proteomes" id="UP000245890"/>
    </source>
</evidence>
<dbReference type="GO" id="GO:0045259">
    <property type="term" value="C:proton-transporting ATP synthase complex"/>
    <property type="evidence" value="ECO:0007669"/>
    <property type="project" value="UniProtKB-KW"/>
</dbReference>
<name>A0A2U0S9X8_9SPHN</name>
<dbReference type="Pfam" id="PF00213">
    <property type="entry name" value="OSCP"/>
    <property type="match status" value="1"/>
</dbReference>
<comment type="subcellular location">
    <subcellularLocation>
        <location evidence="8">Cell membrane</location>
        <topology evidence="8">Peripheral membrane protein</topology>
    </subcellularLocation>
    <subcellularLocation>
        <location evidence="1">Membrane</location>
    </subcellularLocation>
</comment>
<evidence type="ECO:0000256" key="7">
    <source>
        <dbReference type="ARBA" id="ARBA00023310"/>
    </source>
</evidence>
<dbReference type="NCBIfam" id="NF004402">
    <property type="entry name" value="PRK05758.2-2"/>
    <property type="match status" value="1"/>
</dbReference>
<evidence type="ECO:0000256" key="4">
    <source>
        <dbReference type="ARBA" id="ARBA00023065"/>
    </source>
</evidence>
<dbReference type="NCBIfam" id="NF004406">
    <property type="entry name" value="PRK05758.3-2"/>
    <property type="match status" value="1"/>
</dbReference>
<protein>
    <recommendedName>
        <fullName evidence="8">ATP synthase subunit delta</fullName>
    </recommendedName>
    <alternativeName>
        <fullName evidence="8">ATP synthase F(1) sector subunit delta</fullName>
    </alternativeName>
    <alternativeName>
        <fullName evidence="8">F-type ATPase subunit delta</fullName>
        <shortName evidence="8">F-ATPase subunit delta</shortName>
    </alternativeName>
</protein>
<keyword evidence="3 8" id="KW-0375">Hydrogen ion transport</keyword>
<comment type="function">
    <text evidence="8">This protein is part of the stalk that links CF(0) to CF(1). It either transmits conformational changes from CF(0) to CF(1) or is implicated in proton conduction.</text>
</comment>
<dbReference type="AlphaFoldDB" id="A0A2U0S9X8"/>
<proteinExistence type="inferred from homology"/>
<organism evidence="9 10">
    <name type="scientific">Sphingomonas pokkalii</name>
    <dbReference type="NCBI Taxonomy" id="2175090"/>
    <lineage>
        <taxon>Bacteria</taxon>
        <taxon>Pseudomonadati</taxon>
        <taxon>Pseudomonadota</taxon>
        <taxon>Alphaproteobacteria</taxon>
        <taxon>Sphingomonadales</taxon>
        <taxon>Sphingomonadaceae</taxon>
        <taxon>Sphingomonas</taxon>
    </lineage>
</organism>
<evidence type="ECO:0000313" key="9">
    <source>
        <dbReference type="EMBL" id="PVX28178.1"/>
    </source>
</evidence>
<dbReference type="InterPro" id="IPR026015">
    <property type="entry name" value="ATP_synth_OSCP/delta_N_sf"/>
</dbReference>
<dbReference type="InterPro" id="IPR020781">
    <property type="entry name" value="ATPase_OSCP/d_CS"/>
</dbReference>
<dbReference type="HAMAP" id="MF_01416">
    <property type="entry name" value="ATP_synth_delta_bact"/>
    <property type="match status" value="1"/>
</dbReference>
<dbReference type="GO" id="GO:0046933">
    <property type="term" value="F:proton-transporting ATP synthase activity, rotational mechanism"/>
    <property type="evidence" value="ECO:0007669"/>
    <property type="project" value="UniProtKB-UniRule"/>
</dbReference>
<evidence type="ECO:0000256" key="6">
    <source>
        <dbReference type="ARBA" id="ARBA00023196"/>
    </source>
</evidence>
<dbReference type="PRINTS" id="PR00125">
    <property type="entry name" value="ATPASEDELTA"/>
</dbReference>
<evidence type="ECO:0000256" key="5">
    <source>
        <dbReference type="ARBA" id="ARBA00023136"/>
    </source>
</evidence>
<dbReference type="NCBIfam" id="TIGR01145">
    <property type="entry name" value="ATP_synt_delta"/>
    <property type="match status" value="1"/>
</dbReference>
<evidence type="ECO:0000256" key="3">
    <source>
        <dbReference type="ARBA" id="ARBA00022781"/>
    </source>
</evidence>